<dbReference type="PANTHER" id="PTHR43248:SF29">
    <property type="entry name" value="TRIPEPTIDYL AMINOPEPTIDASE"/>
    <property type="match status" value="1"/>
</dbReference>
<evidence type="ECO:0000256" key="2">
    <source>
        <dbReference type="ARBA" id="ARBA00022729"/>
    </source>
</evidence>
<dbReference type="Proteomes" id="UP000316096">
    <property type="component" value="Unassembled WGS sequence"/>
</dbReference>
<comment type="similarity">
    <text evidence="1">Belongs to the peptidase S33 family.</text>
</comment>
<keyword evidence="3 7" id="KW-0378">Hydrolase</keyword>
<evidence type="ECO:0000256" key="3">
    <source>
        <dbReference type="ARBA" id="ARBA00022801"/>
    </source>
</evidence>
<proteinExistence type="inferred from homology"/>
<dbReference type="PANTHER" id="PTHR43248">
    <property type="entry name" value="2-SUCCINYL-6-HYDROXY-2,4-CYCLOHEXADIENE-1-CARBOXYLATE SYNTHASE"/>
    <property type="match status" value="1"/>
</dbReference>
<dbReference type="InterPro" id="IPR000073">
    <property type="entry name" value="AB_hydrolase_1"/>
</dbReference>
<evidence type="ECO:0000313" key="8">
    <source>
        <dbReference type="Proteomes" id="UP000316096"/>
    </source>
</evidence>
<dbReference type="Pfam" id="PF00561">
    <property type="entry name" value="Abhydrolase_1"/>
    <property type="match status" value="1"/>
</dbReference>
<dbReference type="AlphaFoldDB" id="A0A543CHY3"/>
<evidence type="ECO:0000259" key="5">
    <source>
        <dbReference type="Pfam" id="PF00561"/>
    </source>
</evidence>
<keyword evidence="2 4" id="KW-0732">Signal</keyword>
<dbReference type="Gene3D" id="3.40.50.1820">
    <property type="entry name" value="alpha/beta hydrolase"/>
    <property type="match status" value="1"/>
</dbReference>
<sequence>MITIRSVPKKTLAGLAVAGLAAGGLVATSGASASSALSRYYAQNIAWQKCQQSSTDDLGKGLDQAGVRCAELRVPLDYADPGGRSISVTISRLKATDTAHRIGAMLLNGGGPGGGSIDLPPDFRTLMKDAGPRYDLIGMDPRSSGRSTPLDCGWPTGTFTRSAGLDRAGFERTVGFERDLATRCAKASPGMLAYISTRNTARDMDVVRAALGERKISYWGGSYGTYLGAVYTQLFPRNADRVVLDSAVDPRRYGAEEMLADAAPANEAALHDWAAWAARHDGEYHLGDAPGAVLATVDRIDRAAAKRPLEVGRYRVDEHLVPFVLFNGLDDDRDEASAGLAAAVGVLKDAAGGAKVQPTPNLEDTLNFMLTDAASATGSSQAAVFCGDRTVDRDPEVYWRKIERSRVHEPFLGPFLTDISPCAFWPVSPRERPTQVHNGVPALIVASTGDTRTIYQGGQALHRLMTGSRLLTLSGARIHAVYPRYGDDCVNDAVNAYLSTGDLPAADSVCVKNGTPAAR</sequence>
<evidence type="ECO:0000259" key="6">
    <source>
        <dbReference type="Pfam" id="PF08386"/>
    </source>
</evidence>
<dbReference type="InterPro" id="IPR013595">
    <property type="entry name" value="Pept_S33_TAP-like_C"/>
</dbReference>
<dbReference type="InterPro" id="IPR029058">
    <property type="entry name" value="AB_hydrolase_fold"/>
</dbReference>
<keyword evidence="8" id="KW-1185">Reference proteome</keyword>
<dbReference type="EMBL" id="VFOZ01000001">
    <property type="protein sequence ID" value="TQL96698.1"/>
    <property type="molecule type" value="Genomic_DNA"/>
</dbReference>
<dbReference type="Pfam" id="PF08386">
    <property type="entry name" value="Abhydrolase_4"/>
    <property type="match status" value="1"/>
</dbReference>
<name>A0A543CHY3_9ACTN</name>
<evidence type="ECO:0000313" key="7">
    <source>
        <dbReference type="EMBL" id="TQL96698.1"/>
    </source>
</evidence>
<organism evidence="7 8">
    <name type="scientific">Actinoallomurus bryophytorum</name>
    <dbReference type="NCBI Taxonomy" id="1490222"/>
    <lineage>
        <taxon>Bacteria</taxon>
        <taxon>Bacillati</taxon>
        <taxon>Actinomycetota</taxon>
        <taxon>Actinomycetes</taxon>
        <taxon>Streptosporangiales</taxon>
        <taxon>Thermomonosporaceae</taxon>
        <taxon>Actinoallomurus</taxon>
    </lineage>
</organism>
<feature type="domain" description="Peptidase S33 tripeptidyl aminopeptidase-like C-terminal" evidence="6">
    <location>
        <begin position="418"/>
        <end position="510"/>
    </location>
</feature>
<evidence type="ECO:0000256" key="1">
    <source>
        <dbReference type="ARBA" id="ARBA00010088"/>
    </source>
</evidence>
<feature type="signal peptide" evidence="4">
    <location>
        <begin position="1"/>
        <end position="33"/>
    </location>
</feature>
<dbReference type="RefSeq" id="WP_141955530.1">
    <property type="nucleotide sequence ID" value="NZ_VFOZ01000001.1"/>
</dbReference>
<feature type="chain" id="PRO_5022172689" evidence="4">
    <location>
        <begin position="34"/>
        <end position="519"/>
    </location>
</feature>
<accession>A0A543CHY3</accession>
<protein>
    <submittedName>
        <fullName evidence="7">Alpha/beta hydrolase family protein</fullName>
    </submittedName>
</protein>
<dbReference type="OrthoDB" id="3930934at2"/>
<feature type="domain" description="AB hydrolase-1" evidence="5">
    <location>
        <begin position="104"/>
        <end position="316"/>
    </location>
</feature>
<evidence type="ECO:0000256" key="4">
    <source>
        <dbReference type="SAM" id="SignalP"/>
    </source>
</evidence>
<comment type="caution">
    <text evidence="7">The sequence shown here is derived from an EMBL/GenBank/DDBJ whole genome shotgun (WGS) entry which is preliminary data.</text>
</comment>
<dbReference type="GO" id="GO:0016787">
    <property type="term" value="F:hydrolase activity"/>
    <property type="evidence" value="ECO:0007669"/>
    <property type="project" value="UniProtKB-KW"/>
</dbReference>
<dbReference type="InterPro" id="IPR051601">
    <property type="entry name" value="Serine_prot/Carboxylest_S33"/>
</dbReference>
<gene>
    <name evidence="7" type="ORF">FB559_2247</name>
</gene>
<reference evidence="7 8" key="1">
    <citation type="submission" date="2019-06" db="EMBL/GenBank/DDBJ databases">
        <title>Sequencing the genomes of 1000 actinobacteria strains.</title>
        <authorList>
            <person name="Klenk H.-P."/>
        </authorList>
    </citation>
    <scope>NUCLEOTIDE SEQUENCE [LARGE SCALE GENOMIC DNA]</scope>
    <source>
        <strain evidence="7 8">DSM 102200</strain>
    </source>
</reference>
<dbReference type="SUPFAM" id="SSF53474">
    <property type="entry name" value="alpha/beta-Hydrolases"/>
    <property type="match status" value="1"/>
</dbReference>